<reference evidence="1 2" key="1">
    <citation type="submission" date="2017-03" db="EMBL/GenBank/DDBJ databases">
        <title>An alternative strategy for trypanosome survival in the mammalian bloodstream revealed through genome and transcriptome analysis of the ubiquitous bovine parasite Trypanosoma (Megatrypanum) theileri.</title>
        <authorList>
            <person name="Kelly S."/>
            <person name="Ivens A."/>
            <person name="Mott A."/>
            <person name="O'Neill E."/>
            <person name="Emms D."/>
            <person name="Macleod O."/>
            <person name="Voorheis P."/>
            <person name="Matthews J."/>
            <person name="Matthews K."/>
            <person name="Carrington M."/>
        </authorList>
    </citation>
    <scope>NUCLEOTIDE SEQUENCE [LARGE SCALE GENOMIC DNA]</scope>
    <source>
        <strain evidence="1">Edinburgh</strain>
    </source>
</reference>
<keyword evidence="2" id="KW-1185">Reference proteome</keyword>
<dbReference type="AlphaFoldDB" id="A0A1X0PA02"/>
<protein>
    <submittedName>
        <fullName evidence="1">Uncharacterized protein</fullName>
    </submittedName>
</protein>
<dbReference type="VEuPathDB" id="TriTrypDB:TM35_000015220"/>
<dbReference type="EMBL" id="NBCO01000001">
    <property type="protein sequence ID" value="ORC93645.1"/>
    <property type="molecule type" value="Genomic_DNA"/>
</dbReference>
<proteinExistence type="predicted"/>
<sequence length="191" mass="21501">MIRGSGVMRDNSKGFVVLRTCFGNWDAVMLRNDGEKAVLVRDEQRVAEVTLRISSDRRVSSLLMSKWNSQCFSVRVGNVLYEAGPIELDIGDEIQLVRVGKWNDEDGLSFRVEAMESLGGKGDENLQDSSLKGENERCAIPSQLSNVTSEDSAWRLFLKDRLTKIDEKFSMWLTLYPSSFSDVSVDHKTLA</sequence>
<evidence type="ECO:0000313" key="2">
    <source>
        <dbReference type="Proteomes" id="UP000192257"/>
    </source>
</evidence>
<evidence type="ECO:0000313" key="1">
    <source>
        <dbReference type="EMBL" id="ORC93645.1"/>
    </source>
</evidence>
<organism evidence="1 2">
    <name type="scientific">Trypanosoma theileri</name>
    <dbReference type="NCBI Taxonomy" id="67003"/>
    <lineage>
        <taxon>Eukaryota</taxon>
        <taxon>Discoba</taxon>
        <taxon>Euglenozoa</taxon>
        <taxon>Kinetoplastea</taxon>
        <taxon>Metakinetoplastina</taxon>
        <taxon>Trypanosomatida</taxon>
        <taxon>Trypanosomatidae</taxon>
        <taxon>Trypanosoma</taxon>
    </lineage>
</organism>
<dbReference type="Proteomes" id="UP000192257">
    <property type="component" value="Unassembled WGS sequence"/>
</dbReference>
<dbReference type="OrthoDB" id="244920at2759"/>
<dbReference type="RefSeq" id="XP_028887711.1">
    <property type="nucleotide sequence ID" value="XM_029021203.1"/>
</dbReference>
<comment type="caution">
    <text evidence="1">The sequence shown here is derived from an EMBL/GenBank/DDBJ whole genome shotgun (WGS) entry which is preliminary data.</text>
</comment>
<dbReference type="GeneID" id="39980983"/>
<name>A0A1X0PA02_9TRYP</name>
<accession>A0A1X0PA02</accession>
<gene>
    <name evidence="1" type="ORF">TM35_000015220</name>
</gene>